<dbReference type="SUPFAM" id="SSF48452">
    <property type="entry name" value="TPR-like"/>
    <property type="match status" value="1"/>
</dbReference>
<evidence type="ECO:0000313" key="1">
    <source>
        <dbReference type="EMBL" id="KAK6331198.1"/>
    </source>
</evidence>
<accession>A0AAV9TXR1</accession>
<reference evidence="1 2" key="1">
    <citation type="submission" date="2019-10" db="EMBL/GenBank/DDBJ databases">
        <authorList>
            <person name="Palmer J.M."/>
        </authorList>
    </citation>
    <scope>NUCLEOTIDE SEQUENCE [LARGE SCALE GENOMIC DNA]</scope>
    <source>
        <strain evidence="1 2">TWF696</strain>
    </source>
</reference>
<gene>
    <name evidence="1" type="ORF">TWF696_003263</name>
</gene>
<dbReference type="Proteomes" id="UP001375240">
    <property type="component" value="Unassembled WGS sequence"/>
</dbReference>
<organism evidence="1 2">
    <name type="scientific">Orbilia brochopaga</name>
    <dbReference type="NCBI Taxonomy" id="3140254"/>
    <lineage>
        <taxon>Eukaryota</taxon>
        <taxon>Fungi</taxon>
        <taxon>Dikarya</taxon>
        <taxon>Ascomycota</taxon>
        <taxon>Pezizomycotina</taxon>
        <taxon>Orbiliomycetes</taxon>
        <taxon>Orbiliales</taxon>
        <taxon>Orbiliaceae</taxon>
        <taxon>Orbilia</taxon>
    </lineage>
</organism>
<dbReference type="EMBL" id="JAVHNQ010000016">
    <property type="protein sequence ID" value="KAK6331198.1"/>
    <property type="molecule type" value="Genomic_DNA"/>
</dbReference>
<dbReference type="AlphaFoldDB" id="A0AAV9TXR1"/>
<keyword evidence="2" id="KW-1185">Reference proteome</keyword>
<name>A0AAV9TXR1_9PEZI</name>
<protein>
    <recommendedName>
        <fullName evidence="3">DUF924-domain-containing protein</fullName>
    </recommendedName>
</protein>
<evidence type="ECO:0008006" key="3">
    <source>
        <dbReference type="Google" id="ProtNLM"/>
    </source>
</evidence>
<dbReference type="Gene3D" id="1.25.40.10">
    <property type="entry name" value="Tetratricopeptide repeat domain"/>
    <property type="match status" value="1"/>
</dbReference>
<dbReference type="InterPro" id="IPR011990">
    <property type="entry name" value="TPR-like_helical_dom_sf"/>
</dbReference>
<comment type="caution">
    <text evidence="1">The sequence shown here is derived from an EMBL/GenBank/DDBJ whole genome shotgun (WGS) entry which is preliminary data.</text>
</comment>
<dbReference type="InterPro" id="IPR010323">
    <property type="entry name" value="DUF924"/>
</dbReference>
<dbReference type="Pfam" id="PF06041">
    <property type="entry name" value="DUF924"/>
    <property type="match status" value="1"/>
</dbReference>
<dbReference type="Gene3D" id="1.20.58.320">
    <property type="entry name" value="TPR-like"/>
    <property type="match status" value="1"/>
</dbReference>
<sequence length="257" mass="29265">MSASRTLNKAIFNGALYQSIRDLWFGSLPWGAKAPTEEATQRWFQGTKEQKAEFDKLCFQKLNTAVVALSPTQFPIKGLTDAEIAAPFVAEIDATDNGGEGSMKTALSFMILLDQIPRNLYRTKETLRLVFEHYDPIAVSLARHIVTADPAVQLDLHPSIRHSMTYRMWFYMPLMHSESLADHKIHLEYLDKFAKDNAGDEEISAAIEKMLYFTKLHTDIIEKFGRYPYRNEYLGRESTEEEKTWLAEGGMRFGVGG</sequence>
<evidence type="ECO:0000313" key="2">
    <source>
        <dbReference type="Proteomes" id="UP001375240"/>
    </source>
</evidence>
<proteinExistence type="predicted"/>